<feature type="compositionally biased region" description="Basic residues" evidence="6">
    <location>
        <begin position="275"/>
        <end position="288"/>
    </location>
</feature>
<dbReference type="Pfam" id="PF13913">
    <property type="entry name" value="zf-C2HC_2"/>
    <property type="match status" value="1"/>
</dbReference>
<dbReference type="InterPro" id="IPR049899">
    <property type="entry name" value="Znf_C2HC_C3H"/>
</dbReference>
<dbReference type="GO" id="GO:0008270">
    <property type="term" value="F:zinc ion binding"/>
    <property type="evidence" value="ECO:0007669"/>
    <property type="project" value="UniProtKB-KW"/>
</dbReference>
<feature type="coiled-coil region" evidence="5">
    <location>
        <begin position="1"/>
        <end position="28"/>
    </location>
</feature>
<feature type="compositionally biased region" description="Basic and acidic residues" evidence="6">
    <location>
        <begin position="289"/>
        <end position="299"/>
    </location>
</feature>
<dbReference type="EMBL" id="KQ434896">
    <property type="protein sequence ID" value="KZC10774.1"/>
    <property type="molecule type" value="Genomic_DNA"/>
</dbReference>
<protein>
    <submittedName>
        <fullName evidence="8">Chromosome-associated kinesin KIF4</fullName>
    </submittedName>
</protein>
<organism evidence="8 9">
    <name type="scientific">Dufourea novaeangliae</name>
    <name type="common">Sweat bee</name>
    <dbReference type="NCBI Taxonomy" id="178035"/>
    <lineage>
        <taxon>Eukaryota</taxon>
        <taxon>Metazoa</taxon>
        <taxon>Ecdysozoa</taxon>
        <taxon>Arthropoda</taxon>
        <taxon>Hexapoda</taxon>
        <taxon>Insecta</taxon>
        <taxon>Pterygota</taxon>
        <taxon>Neoptera</taxon>
        <taxon>Endopterygota</taxon>
        <taxon>Hymenoptera</taxon>
        <taxon>Apocrita</taxon>
        <taxon>Aculeata</taxon>
        <taxon>Apoidea</taxon>
        <taxon>Anthophila</taxon>
        <taxon>Halictidae</taxon>
        <taxon>Rophitinae</taxon>
        <taxon>Dufourea</taxon>
    </lineage>
</organism>
<name>A0A154PH26_DUFNO</name>
<evidence type="ECO:0000256" key="2">
    <source>
        <dbReference type="ARBA" id="ARBA00022771"/>
    </source>
</evidence>
<evidence type="ECO:0000256" key="3">
    <source>
        <dbReference type="ARBA" id="ARBA00022833"/>
    </source>
</evidence>
<feature type="region of interest" description="Disordered" evidence="6">
    <location>
        <begin position="272"/>
        <end position="303"/>
    </location>
</feature>
<accession>A0A154PH26</accession>
<reference evidence="8 9" key="1">
    <citation type="submission" date="2015-07" db="EMBL/GenBank/DDBJ databases">
        <title>The genome of Dufourea novaeangliae.</title>
        <authorList>
            <person name="Pan H."/>
            <person name="Kapheim K."/>
        </authorList>
    </citation>
    <scope>NUCLEOTIDE SEQUENCE [LARGE SCALE GENOMIC DNA]</scope>
    <source>
        <strain evidence="8">0120121106</strain>
        <tissue evidence="8">Whole body</tissue>
    </source>
</reference>
<keyword evidence="2 4" id="KW-0863">Zinc-finger</keyword>
<sequence length="340" mass="39216">MTRLTLEIQRLQDQVKLLTIENNRLKQYNAEEPSPVLKITSTRSQKTPSTVNKNDKASTRGCTCKGNCSSKICGCVKRDTICGELCKCNNSHCQNQDKNDSEQNKENLENIESPYMQVEGKQVTNKNMVNATAHKSLFSPDTTIHNSTPNLEQYRPTPLYFGGAKMLTFRSDEEEEEESKDTRVKRMFVKNDAKYQNDSNTVTQRRGRSKKKNLEVDSTSTKKYRSISNEEKKWQTEVATEMHTLRRSNSNEIEVPLDKLEDQEKSINHMVSLKRGNKKKGLHSAKQTKKTDNASRDTEELNQSEVNWEEYQSQLVACKKCKRKFHPLRIKKHQACCKKL</sequence>
<evidence type="ECO:0000313" key="8">
    <source>
        <dbReference type="EMBL" id="KZC10774.1"/>
    </source>
</evidence>
<keyword evidence="5" id="KW-0175">Coiled coil</keyword>
<evidence type="ECO:0000256" key="5">
    <source>
        <dbReference type="SAM" id="Coils"/>
    </source>
</evidence>
<evidence type="ECO:0000256" key="1">
    <source>
        <dbReference type="ARBA" id="ARBA00022723"/>
    </source>
</evidence>
<keyword evidence="9" id="KW-1185">Reference proteome</keyword>
<evidence type="ECO:0000313" key="9">
    <source>
        <dbReference type="Proteomes" id="UP000076502"/>
    </source>
</evidence>
<evidence type="ECO:0000259" key="7">
    <source>
        <dbReference type="PROSITE" id="PS52027"/>
    </source>
</evidence>
<evidence type="ECO:0000256" key="6">
    <source>
        <dbReference type="SAM" id="MobiDB-lite"/>
    </source>
</evidence>
<dbReference type="PROSITE" id="PS52027">
    <property type="entry name" value="ZF_C2HC_C3H"/>
    <property type="match status" value="1"/>
</dbReference>
<dbReference type="STRING" id="178035.A0A154PH26"/>
<dbReference type="OrthoDB" id="3176171at2759"/>
<dbReference type="InterPro" id="IPR033467">
    <property type="entry name" value="Tesmin/TSO1-like_CXC"/>
</dbReference>
<evidence type="ECO:0000256" key="4">
    <source>
        <dbReference type="PROSITE-ProRule" id="PRU01371"/>
    </source>
</evidence>
<feature type="domain" description="C2HC/C3H-type" evidence="7">
    <location>
        <begin position="314"/>
        <end position="340"/>
    </location>
</feature>
<proteinExistence type="predicted"/>
<feature type="region of interest" description="Disordered" evidence="6">
    <location>
        <begin position="191"/>
        <end position="233"/>
    </location>
</feature>
<dbReference type="SMART" id="SM01114">
    <property type="entry name" value="CXC"/>
    <property type="match status" value="1"/>
</dbReference>
<keyword evidence="1" id="KW-0479">Metal-binding</keyword>
<dbReference type="Gene3D" id="3.30.160.60">
    <property type="entry name" value="Classic Zinc Finger"/>
    <property type="match status" value="1"/>
</dbReference>
<gene>
    <name evidence="8" type="ORF">WN55_02263</name>
</gene>
<dbReference type="Proteomes" id="UP000076502">
    <property type="component" value="Unassembled WGS sequence"/>
</dbReference>
<keyword evidence="3" id="KW-0862">Zinc</keyword>
<dbReference type="AlphaFoldDB" id="A0A154PH26"/>